<comment type="caution">
    <text evidence="1">The sequence shown here is derived from an EMBL/GenBank/DDBJ whole genome shotgun (WGS) entry which is preliminary data.</text>
</comment>
<dbReference type="Proteomes" id="UP000306319">
    <property type="component" value="Unassembled WGS sequence"/>
</dbReference>
<gene>
    <name evidence="1" type="ORF">E5331_08750</name>
</gene>
<organism evidence="1 2">
    <name type="scientific">Lepagella muris</name>
    <dbReference type="NCBI Taxonomy" id="3032870"/>
    <lineage>
        <taxon>Bacteria</taxon>
        <taxon>Pseudomonadati</taxon>
        <taxon>Bacteroidota</taxon>
        <taxon>Bacteroidia</taxon>
        <taxon>Bacteroidales</taxon>
        <taxon>Muribaculaceae</taxon>
        <taxon>Lepagella</taxon>
    </lineage>
</organism>
<accession>A0AC61RJZ9</accession>
<name>A0AC61RJZ9_9BACT</name>
<keyword evidence="2" id="KW-1185">Reference proteome</keyword>
<evidence type="ECO:0000313" key="1">
    <source>
        <dbReference type="EMBL" id="TGY78881.1"/>
    </source>
</evidence>
<evidence type="ECO:0000313" key="2">
    <source>
        <dbReference type="Proteomes" id="UP000306319"/>
    </source>
</evidence>
<proteinExistence type="predicted"/>
<sequence length="582" mass="66641">MKLYTKGLLLSGLLAFASCTDLNTDLNQYTKLPDNPIAVEGEFNGCYRFLHGWFGRDFAEGVVYQGDEVMGCCFGAGNYFDDGRYLHASIHSLHLDNWRTKACMEASLNGITYTNKRIQLYGGPGYPEELDPIVAPLRAIRAYYHFWMMELYGDVPILDRVTSENEPIDRQPRAKVAEFIEKELLEILDQEEGLSKANDMSTYGKPNYWMAAALLAKLYLNWGVYTNDITTVNNSTPNPKLNDCVYWCDKIIESGLFEVGVGYRQKFYPDNGVHIKDFIYALDVDPATKGDGTTTWHRWFGFKKESMCRPYPFSVNYDKSVAGQTVLTAEAVARFNLPGDERNIMILQGPQTAFDANYNKTDEPVIIYRDVDNPSKSHIQLNYDANFDFDDGSIYSLGDEATPALTPANVKNGTALKNIQKGARLFKYPAREQDYTLWNRQQANDAPIFRFADILLMKAECIMRGATATLGQTPKDLFNVIRRCSGAPELGADPTEQELLDERSREFILEPWRRNDLIRFGRFEDDWGFKNRYKKWTNDDHTEFIWVEREGVKDPNRRLMPIHRDLLNTNTNWQQNPGYAGV</sequence>
<protein>
    <submittedName>
        <fullName evidence="1">RagB/SusD family nutrient uptake outer membrane protein</fullName>
    </submittedName>
</protein>
<dbReference type="EMBL" id="SRYB01000010">
    <property type="protein sequence ID" value="TGY78881.1"/>
    <property type="molecule type" value="Genomic_DNA"/>
</dbReference>
<reference evidence="1" key="1">
    <citation type="submission" date="2019-04" db="EMBL/GenBank/DDBJ databases">
        <title>Microbes associate with the intestines of laboratory mice.</title>
        <authorList>
            <person name="Navarre W."/>
            <person name="Wong E."/>
            <person name="Huang K."/>
            <person name="Tropini C."/>
            <person name="Ng K."/>
            <person name="Yu B."/>
        </authorList>
    </citation>
    <scope>NUCLEOTIDE SEQUENCE</scope>
    <source>
        <strain evidence="1">NM04_E33</strain>
    </source>
</reference>